<dbReference type="STRING" id="1121955.SAMN02745146_3645"/>
<accession>A0A1M6L701</accession>
<dbReference type="Proteomes" id="UP000184418">
    <property type="component" value="Unassembled WGS sequence"/>
</dbReference>
<keyword evidence="2" id="KW-1185">Reference proteome</keyword>
<dbReference type="EMBL" id="FQYN01000009">
    <property type="protein sequence ID" value="SHJ66839.1"/>
    <property type="molecule type" value="Genomic_DNA"/>
</dbReference>
<sequence length="232" mass="26330">MPHPSQASQSPLVRLNYVLRQLPETTPPDLDGLLASIADLLQNKLVLCSGSYAYRVTELELYYWGPGHHDPYIHRAREQQEYGRWSFNDADCLDFTFGSKTQGTWGGVLLRGLRRLPSQQAKAGEETYIAGPRNVLRELVASLDGVFEGSQQGFYLTAAGAESLLTQTPWRVARYELRKQADDTDFLLRSYRFLVEEQYLATLKDRAQIVRQLLMPKEQAKAILGYFPTDLA</sequence>
<proteinExistence type="predicted"/>
<protein>
    <submittedName>
        <fullName evidence="1">Uncharacterized protein</fullName>
    </submittedName>
</protein>
<gene>
    <name evidence="1" type="ORF">SAMN02745146_3645</name>
</gene>
<organism evidence="1 2">
    <name type="scientific">Hymenobacter daecheongensis DSM 21074</name>
    <dbReference type="NCBI Taxonomy" id="1121955"/>
    <lineage>
        <taxon>Bacteria</taxon>
        <taxon>Pseudomonadati</taxon>
        <taxon>Bacteroidota</taxon>
        <taxon>Cytophagia</taxon>
        <taxon>Cytophagales</taxon>
        <taxon>Hymenobacteraceae</taxon>
        <taxon>Hymenobacter</taxon>
    </lineage>
</organism>
<reference evidence="1 2" key="1">
    <citation type="submission" date="2016-11" db="EMBL/GenBank/DDBJ databases">
        <authorList>
            <person name="Jaros S."/>
            <person name="Januszkiewicz K."/>
            <person name="Wedrychowicz H."/>
        </authorList>
    </citation>
    <scope>NUCLEOTIDE SEQUENCE [LARGE SCALE GENOMIC DNA]</scope>
    <source>
        <strain evidence="1 2">DSM 21074</strain>
    </source>
</reference>
<dbReference type="AlphaFoldDB" id="A0A1M6L701"/>
<evidence type="ECO:0000313" key="2">
    <source>
        <dbReference type="Proteomes" id="UP000184418"/>
    </source>
</evidence>
<name>A0A1M6L701_9BACT</name>
<evidence type="ECO:0000313" key="1">
    <source>
        <dbReference type="EMBL" id="SHJ66839.1"/>
    </source>
</evidence>